<dbReference type="PROSITE" id="PS51382">
    <property type="entry name" value="SPX"/>
    <property type="match status" value="1"/>
</dbReference>
<dbReference type="Pfam" id="PF03009">
    <property type="entry name" value="GDPD"/>
    <property type="match status" value="1"/>
</dbReference>
<dbReference type="InterPro" id="IPR017946">
    <property type="entry name" value="PLC-like_Pdiesterase_TIM-brl"/>
</dbReference>
<feature type="compositionally biased region" description="Polar residues" evidence="5">
    <location>
        <begin position="1154"/>
        <end position="1174"/>
    </location>
</feature>
<dbReference type="Pfam" id="PF03105">
    <property type="entry name" value="SPX"/>
    <property type="match status" value="2"/>
</dbReference>
<dbReference type="InterPro" id="IPR057506">
    <property type="entry name" value="C2_GPCPD1"/>
</dbReference>
<dbReference type="PANTHER" id="PTHR22958:SF1">
    <property type="entry name" value="GLYCEROPHOSPHOCHOLINE PHOSPHODIESTERASE GPCPD1"/>
    <property type="match status" value="1"/>
</dbReference>
<dbReference type="Pfam" id="PF25329">
    <property type="entry name" value="C2_GDE1"/>
    <property type="match status" value="1"/>
</dbReference>
<evidence type="ECO:0000256" key="1">
    <source>
        <dbReference type="ARBA" id="ARBA00022737"/>
    </source>
</evidence>
<accession>A0A0D2F6A2</accession>
<feature type="repeat" description="ANK" evidence="4">
    <location>
        <begin position="532"/>
        <end position="564"/>
    </location>
</feature>
<sequence length="1244" mass="136733">MKFGRNLPRNQVPEWASSYINYKALKKLIKAAAAAGGEKQDGDIPDLAGFFYTLDRNLEDVDYFYNKKFQDFARRLKLLEDRYGISPQAATQLDADEREDLLAALLELRGDLRKLQWYGEVNRRGFIKITKKLDKRIPAAHAQKKYLELKVDPSAFATNTQLFTSLNKINDWISVLSEVAAAAPNPADDVASISSGSLKRTTSRPSLNISVEQLAKIEIKIRQDDARSLKEWIMGITKPGTENTDAAVQSLLNNLLQRAISSRSRACAACLLREVVFLDAQDDINRRNCIHRLIVSVGRKQSHTSQEPATDPQADAEADLHNFITPATHPSLALKRSILQEDQRVQNVTREDEAVVFLQFLLDHLKASQRPALLARDSAGRTPIHFAAEYGIRVMCEIIIEHLKAWKLFDVTEGIDGPNWQDDDGWAPLHLSAIGGHPLTTKALLDAEKSMTPSIKRRSAKSSVVLALATKANFIEIVRLLIQAGVDINYQDEQGDTALHVAARFGHVECARLLLEGTDEQKANIELAEKTYGWTPLFIACVDGHPPVVELLIDHGADLERLDSSGWNAKEHAALRGHVDIAQRLDRVMHEADTEADVFLASTSPPLLSSLNERNSNGLGSNGQTIKTTEAVKTFGHRYLTDKSMILVSLGTMDTRKSIRAVNLDRIPLSSAHSTQLDTALSIVVSAKAAEGEPEVIDLPVQDNISTEPIVFHAADPSKVKLYFDLIPTYAGSQDRVVGRGVALLSSIKSSVGTKKMSLQGDVTIPIVAASDLEVIGSVTFNFLVITPFNHPNMSVTENQTYWRSMASTMVIGHRGLGKNFAAGRRSLQLGENTIQSFIAAASLGASYVEFDVQLTKDHVPVIYHDFLVSETGIDAPVHTLTLEQFLHVNDMRTPRHSRPASPVPFEKPKTASLKSVERDIRASRLRSMSVSGATSNESLEMDERMKHTRDFKKKGFKGNTRGNHIQAPFATLEEMFKKIPQEVGFNIEMKYPMLYESEDEEMDTYAVELNSFVDTVLAKVYELGKGRNIIFSSFNPDICLLLSFKQPSIPVLFLTDSGTSPAGDIRATSLQEAIRFASRWNLLGVVSAAEPFVAAPRLVKVVKESGLVCVSYGTLNNDSAMVRKQVKQGIDAVIVDNVLAIRRGLTEDVAKVSGSSTPSSGVKATGGPSSSFFNPEDNLDSIQTRSSKFRQNENGAGDLKKLLGGVESLQTHDAVEAVKDDSRPTVVSGTDGDVNGVNGQKTT</sequence>
<keyword evidence="1" id="KW-0677">Repeat</keyword>
<dbReference type="CDD" id="cd14484">
    <property type="entry name" value="SPX_GDE1_like"/>
    <property type="match status" value="1"/>
</dbReference>
<dbReference type="PROSITE" id="PS50297">
    <property type="entry name" value="ANK_REP_REGION"/>
    <property type="match status" value="3"/>
</dbReference>
<evidence type="ECO:0000259" key="7">
    <source>
        <dbReference type="PROSITE" id="PS51704"/>
    </source>
</evidence>
<dbReference type="PANTHER" id="PTHR22958">
    <property type="entry name" value="GLYCEROPHOSPHORYL DIESTER PHOSPHODIESTERASE"/>
    <property type="match status" value="1"/>
</dbReference>
<evidence type="ECO:0008006" key="10">
    <source>
        <dbReference type="Google" id="ProtNLM"/>
    </source>
</evidence>
<feature type="region of interest" description="Disordered" evidence="5">
    <location>
        <begin position="1216"/>
        <end position="1244"/>
    </location>
</feature>
<dbReference type="SUPFAM" id="SSF51695">
    <property type="entry name" value="PLC-like phosphodiesterases"/>
    <property type="match status" value="1"/>
</dbReference>
<keyword evidence="2" id="KW-0378">Hydrolase</keyword>
<feature type="repeat" description="ANK" evidence="4">
    <location>
        <begin position="461"/>
        <end position="493"/>
    </location>
</feature>
<name>A0A0D2F6A2_9EURO</name>
<dbReference type="InterPro" id="IPR004331">
    <property type="entry name" value="SPX_dom"/>
</dbReference>
<dbReference type="PROSITE" id="PS50088">
    <property type="entry name" value="ANK_REPEAT"/>
    <property type="match status" value="3"/>
</dbReference>
<dbReference type="Pfam" id="PF13637">
    <property type="entry name" value="Ank_4"/>
    <property type="match status" value="1"/>
</dbReference>
<keyword evidence="9" id="KW-1185">Reference proteome</keyword>
<feature type="repeat" description="ANK" evidence="4">
    <location>
        <begin position="494"/>
        <end position="516"/>
    </location>
</feature>
<feature type="domain" description="GP-PDE" evidence="7">
    <location>
        <begin position="809"/>
        <end position="1146"/>
    </location>
</feature>
<protein>
    <recommendedName>
        <fullName evidence="10">Glycerophosphocholine phosphodiesterase</fullName>
    </recommendedName>
</protein>
<dbReference type="GeneID" id="25304724"/>
<evidence type="ECO:0000256" key="2">
    <source>
        <dbReference type="ARBA" id="ARBA00022801"/>
    </source>
</evidence>
<keyword evidence="3 4" id="KW-0040">ANK repeat</keyword>
<dbReference type="Pfam" id="PF12796">
    <property type="entry name" value="Ank_2"/>
    <property type="match status" value="1"/>
</dbReference>
<dbReference type="OrthoDB" id="197419at2759"/>
<evidence type="ECO:0000259" key="6">
    <source>
        <dbReference type="PROSITE" id="PS51382"/>
    </source>
</evidence>
<dbReference type="Gene3D" id="3.20.20.190">
    <property type="entry name" value="Phosphatidylinositol (PI) phosphodiesterase"/>
    <property type="match status" value="1"/>
</dbReference>
<dbReference type="AlphaFoldDB" id="A0A0D2F6A2"/>
<dbReference type="GO" id="GO:0046475">
    <property type="term" value="P:glycerophospholipid catabolic process"/>
    <property type="evidence" value="ECO:0007669"/>
    <property type="project" value="TreeGrafter"/>
</dbReference>
<dbReference type="RefSeq" id="XP_013286015.1">
    <property type="nucleotide sequence ID" value="XM_013430561.1"/>
</dbReference>
<evidence type="ECO:0000313" key="8">
    <source>
        <dbReference type="EMBL" id="KIW82207.1"/>
    </source>
</evidence>
<proteinExistence type="predicted"/>
<dbReference type="VEuPathDB" id="FungiDB:Z517_05234"/>
<evidence type="ECO:0000256" key="3">
    <source>
        <dbReference type="ARBA" id="ARBA00023043"/>
    </source>
</evidence>
<gene>
    <name evidence="8" type="ORF">Z517_05234</name>
</gene>
<feature type="region of interest" description="Disordered" evidence="5">
    <location>
        <begin position="893"/>
        <end position="913"/>
    </location>
</feature>
<dbReference type="InterPro" id="IPR036770">
    <property type="entry name" value="Ankyrin_rpt-contain_sf"/>
</dbReference>
<evidence type="ECO:0000256" key="4">
    <source>
        <dbReference type="PROSITE-ProRule" id="PRU00023"/>
    </source>
</evidence>
<dbReference type="InterPro" id="IPR051578">
    <property type="entry name" value="GDPD"/>
</dbReference>
<dbReference type="EMBL" id="KN846971">
    <property type="protein sequence ID" value="KIW82207.1"/>
    <property type="molecule type" value="Genomic_DNA"/>
</dbReference>
<dbReference type="Proteomes" id="UP000053029">
    <property type="component" value="Unassembled WGS sequence"/>
</dbReference>
<reference evidence="8 9" key="1">
    <citation type="submission" date="2015-01" db="EMBL/GenBank/DDBJ databases">
        <title>The Genome Sequence of Fonsecaea pedrosoi CBS 271.37.</title>
        <authorList>
            <consortium name="The Broad Institute Genomics Platform"/>
            <person name="Cuomo C."/>
            <person name="de Hoog S."/>
            <person name="Gorbushina A."/>
            <person name="Stielow B."/>
            <person name="Teixiera M."/>
            <person name="Abouelleil A."/>
            <person name="Chapman S.B."/>
            <person name="Priest M."/>
            <person name="Young S.K."/>
            <person name="Wortman J."/>
            <person name="Nusbaum C."/>
            <person name="Birren B."/>
        </authorList>
    </citation>
    <scope>NUCLEOTIDE SEQUENCE [LARGE SCALE GENOMIC DNA]</scope>
    <source>
        <strain evidence="8 9">CBS 271.37</strain>
    </source>
</reference>
<evidence type="ECO:0000256" key="5">
    <source>
        <dbReference type="SAM" id="MobiDB-lite"/>
    </source>
</evidence>
<organism evidence="8 9">
    <name type="scientific">Fonsecaea pedrosoi CBS 271.37</name>
    <dbReference type="NCBI Taxonomy" id="1442368"/>
    <lineage>
        <taxon>Eukaryota</taxon>
        <taxon>Fungi</taxon>
        <taxon>Dikarya</taxon>
        <taxon>Ascomycota</taxon>
        <taxon>Pezizomycotina</taxon>
        <taxon>Eurotiomycetes</taxon>
        <taxon>Chaetothyriomycetidae</taxon>
        <taxon>Chaetothyriales</taxon>
        <taxon>Herpotrichiellaceae</taxon>
        <taxon>Fonsecaea</taxon>
    </lineage>
</organism>
<dbReference type="SMART" id="SM00248">
    <property type="entry name" value="ANK"/>
    <property type="match status" value="6"/>
</dbReference>
<evidence type="ECO:0000313" key="9">
    <source>
        <dbReference type="Proteomes" id="UP000053029"/>
    </source>
</evidence>
<dbReference type="InterPro" id="IPR002110">
    <property type="entry name" value="Ankyrin_rpt"/>
</dbReference>
<dbReference type="STRING" id="1442368.A0A0D2F6A2"/>
<feature type="domain" description="SPX" evidence="6">
    <location>
        <begin position="1"/>
        <end position="147"/>
    </location>
</feature>
<dbReference type="CDD" id="cd08606">
    <property type="entry name" value="GDPD_YPL110cp_fungi"/>
    <property type="match status" value="1"/>
</dbReference>
<feature type="region of interest" description="Disordered" evidence="5">
    <location>
        <begin position="1152"/>
        <end position="1178"/>
    </location>
</feature>
<dbReference type="PROSITE" id="PS51704">
    <property type="entry name" value="GP_PDE"/>
    <property type="match status" value="1"/>
</dbReference>
<dbReference type="InterPro" id="IPR030395">
    <property type="entry name" value="GP_PDE_dom"/>
</dbReference>
<dbReference type="GO" id="GO:0047389">
    <property type="term" value="F:glycerophosphocholine phosphodiesterase activity"/>
    <property type="evidence" value="ECO:0007669"/>
    <property type="project" value="TreeGrafter"/>
</dbReference>
<dbReference type="PRINTS" id="PR01415">
    <property type="entry name" value="ANKYRIN"/>
</dbReference>
<dbReference type="SUPFAM" id="SSF48403">
    <property type="entry name" value="Ankyrin repeat"/>
    <property type="match status" value="1"/>
</dbReference>
<dbReference type="HOGENOM" id="CLU_005444_1_0_1"/>
<dbReference type="Gene3D" id="1.25.40.20">
    <property type="entry name" value="Ankyrin repeat-containing domain"/>
    <property type="match status" value="2"/>
</dbReference>